<dbReference type="Gene3D" id="3.30.910.20">
    <property type="entry name" value="Skp domain"/>
    <property type="match status" value="1"/>
</dbReference>
<dbReference type="STRING" id="4081.A0A494G9X7"/>
<dbReference type="PANTHER" id="PTHR35089:SF1">
    <property type="entry name" value="CHAPERONE PROTEIN SKP"/>
    <property type="match status" value="1"/>
</dbReference>
<dbReference type="InterPro" id="IPR005632">
    <property type="entry name" value="Chaperone_Skp"/>
</dbReference>
<dbReference type="Proteomes" id="UP000004994">
    <property type="component" value="Unassembled WGS sequence"/>
</dbReference>
<dbReference type="Gramene" id="Solyc00g130810.1.1">
    <property type="protein sequence ID" value="Solyc00g130810.1.1.1.CDS"/>
    <property type="gene ID" value="Solyc00g130810.1"/>
</dbReference>
<proteinExistence type="inferred from homology"/>
<dbReference type="InParanoid" id="A0A494G9X7"/>
<keyword evidence="2" id="KW-0732">Signal</keyword>
<dbReference type="SMART" id="SM00935">
    <property type="entry name" value="OmpH"/>
    <property type="match status" value="1"/>
</dbReference>
<dbReference type="InterPro" id="IPR024930">
    <property type="entry name" value="Skp_dom_sf"/>
</dbReference>
<dbReference type="PANTHER" id="PTHR35089">
    <property type="entry name" value="CHAPERONE PROTEIN SKP"/>
    <property type="match status" value="1"/>
</dbReference>
<dbReference type="Pfam" id="PF03938">
    <property type="entry name" value="OmpH"/>
    <property type="match status" value="1"/>
</dbReference>
<protein>
    <submittedName>
        <fullName evidence="3">Uncharacterized protein</fullName>
    </submittedName>
</protein>
<evidence type="ECO:0000313" key="3">
    <source>
        <dbReference type="EnsemblPlants" id="Solyc00g130810.1.1.1.CDS"/>
    </source>
</evidence>
<sequence>MPEYAKAQNEIDQFSAAWQKEIEDMQRKVEGLYATFQAEQVLLTEEMKLEREAEIKKKETELKDYQKKVFGFGGLFFLKKQELIKPLQDKVFDAVGKVAKTNRLAIVFDKSAELVMIYTDPRHDYTDFVLEELGLGDPNDKVK</sequence>
<evidence type="ECO:0000256" key="1">
    <source>
        <dbReference type="ARBA" id="ARBA00009091"/>
    </source>
</evidence>
<dbReference type="GO" id="GO:0050821">
    <property type="term" value="P:protein stabilization"/>
    <property type="evidence" value="ECO:0000318"/>
    <property type="project" value="GO_Central"/>
</dbReference>
<comment type="similarity">
    <text evidence="1">Belongs to the Skp family.</text>
</comment>
<dbReference type="GO" id="GO:0051082">
    <property type="term" value="F:unfolded protein binding"/>
    <property type="evidence" value="ECO:0007669"/>
    <property type="project" value="InterPro"/>
</dbReference>
<name>A0A494G9X7_SOLLC</name>
<dbReference type="PaxDb" id="4081-Solyc00g130810.1.1"/>
<evidence type="ECO:0000256" key="2">
    <source>
        <dbReference type="ARBA" id="ARBA00022729"/>
    </source>
</evidence>
<dbReference type="AlphaFoldDB" id="A0A494G9X7"/>
<organism evidence="3">
    <name type="scientific">Solanum lycopersicum</name>
    <name type="common">Tomato</name>
    <name type="synonym">Lycopersicon esculentum</name>
    <dbReference type="NCBI Taxonomy" id="4081"/>
    <lineage>
        <taxon>Eukaryota</taxon>
        <taxon>Viridiplantae</taxon>
        <taxon>Streptophyta</taxon>
        <taxon>Embryophyta</taxon>
        <taxon>Tracheophyta</taxon>
        <taxon>Spermatophyta</taxon>
        <taxon>Magnoliopsida</taxon>
        <taxon>eudicotyledons</taxon>
        <taxon>Gunneridae</taxon>
        <taxon>Pentapetalae</taxon>
        <taxon>asterids</taxon>
        <taxon>lamiids</taxon>
        <taxon>Solanales</taxon>
        <taxon>Solanaceae</taxon>
        <taxon>Solanoideae</taxon>
        <taxon>Solaneae</taxon>
        <taxon>Solanum</taxon>
        <taxon>Solanum subgen. Lycopersicon</taxon>
    </lineage>
</organism>
<dbReference type="SUPFAM" id="SSF111384">
    <property type="entry name" value="OmpH-like"/>
    <property type="match status" value="1"/>
</dbReference>
<dbReference type="EnsemblPlants" id="Solyc00g130810.1.1">
    <property type="protein sequence ID" value="Solyc00g130810.1.1.1.CDS"/>
    <property type="gene ID" value="Solyc00g130810.1"/>
</dbReference>
<reference evidence="3" key="1">
    <citation type="journal article" date="2012" name="Nature">
        <title>The tomato genome sequence provides insights into fleshy fruit evolution.</title>
        <authorList>
            <consortium name="Tomato Genome Consortium"/>
        </authorList>
    </citation>
    <scope>NUCLEOTIDE SEQUENCE [LARGE SCALE GENOMIC DNA]</scope>
    <source>
        <strain evidence="3">cv. Heinz 1706</strain>
    </source>
</reference>
<evidence type="ECO:0000313" key="4">
    <source>
        <dbReference type="Proteomes" id="UP000004994"/>
    </source>
</evidence>
<keyword evidence="4" id="KW-1185">Reference proteome</keyword>
<reference evidence="3" key="2">
    <citation type="submission" date="2019-04" db="UniProtKB">
        <authorList>
            <consortium name="EnsemblPlants"/>
        </authorList>
    </citation>
    <scope>IDENTIFICATION</scope>
    <source>
        <strain evidence="3">cv. Heinz 1706</strain>
    </source>
</reference>
<accession>A0A494G9X7</accession>